<dbReference type="InterPro" id="IPR025697">
    <property type="entry name" value="CLU_dom"/>
</dbReference>
<dbReference type="Gene3D" id="3.80.10.10">
    <property type="entry name" value="Ribonuclease Inhibitor"/>
    <property type="match status" value="2"/>
</dbReference>
<dbReference type="GO" id="GO:0005737">
    <property type="term" value="C:cytoplasm"/>
    <property type="evidence" value="ECO:0007669"/>
    <property type="project" value="TreeGrafter"/>
</dbReference>
<dbReference type="AlphaFoldDB" id="A0A6B2KW71"/>
<evidence type="ECO:0000259" key="1">
    <source>
        <dbReference type="PROSITE" id="PS51823"/>
    </source>
</evidence>
<dbReference type="InterPro" id="IPR001611">
    <property type="entry name" value="Leu-rich_rpt"/>
</dbReference>
<dbReference type="EMBL" id="GIBP01000094">
    <property type="protein sequence ID" value="NDV29063.1"/>
    <property type="molecule type" value="Transcribed_RNA"/>
</dbReference>
<dbReference type="PROSITE" id="PS51450">
    <property type="entry name" value="LRR"/>
    <property type="match status" value="1"/>
</dbReference>
<dbReference type="PANTHER" id="PTHR12601:SF6">
    <property type="entry name" value="CLUSTERED MITOCHONDRIA PROTEIN HOMOLOG"/>
    <property type="match status" value="1"/>
</dbReference>
<dbReference type="PROSITE" id="PS51823">
    <property type="entry name" value="CLU"/>
    <property type="match status" value="1"/>
</dbReference>
<dbReference type="InterPro" id="IPR027523">
    <property type="entry name" value="CLU_prot"/>
</dbReference>
<dbReference type="PANTHER" id="PTHR12601">
    <property type="entry name" value="EUKARYOTIC TRANSLATION INITIATION FACTOR 3 SUBUNIT EIF-3"/>
    <property type="match status" value="1"/>
</dbReference>
<dbReference type="InterPro" id="IPR033646">
    <property type="entry name" value="CLU-central"/>
</dbReference>
<protein>
    <recommendedName>
        <fullName evidence="1">Clu domain-containing protein</fullName>
    </recommendedName>
</protein>
<sequence length="1279" mass="145405">MIDLPEINSEDMCTKYQSIAKLAKDFEETALTYGVIIIKETYLPVELKSIKPVNVGGIAGGEKYIFHGIFFKFATNQKNIYDSEESAQKAAAHDLRGLLNHNKFPNLRVRYPMMVIIDYLGMRLVAMSILPVGDTTLVYGSCDGGKSIHKSDPVVNKHMKWLAKQLNLKKHFTGKDQKTSLYGPGDIEVHTGTDGRYYVLDFHRTFPPEPTTSLWNSKQKDSFLVNLLRPELVLQSPHPLSSDVFSAFGSHDREIHNSEVERIHEKLLNEVIPKFGESLSSKSFGNLIDVGLFQELIQSIHSNGINVRYLGMIRNHTQNSEWRAIILIEMIVRAFKSIIEDKLRIKMKELSSLAIHPYIEIYAQNLNMLVARSPEADVFWKKTLKEVIIKKFVSPCLSNEELNEGFDLRSIIQESLIPLMFLQCCNKLGVMIQSQRAKEALLSDCYSFTLLGTDIKFNPTIKSTNTILLCDAVSTGIIAKNYSVKTGMRLIQVTENLFEKLYANTPFNPYAQKLHFGILTSYTFLSPWLISDRIEFLKRAHHIALQGRLNHCVFQIGSFVAHKLIPSDDFASKNELFSMAKECLESCDVPESTLELCIIYSKWASLHRFTNPKLAEQLLNQLYKTVKNISPDLLVTSKITRQKAEELIKELNGKSIWSLLCDKLTPGQIHVVDKQVIEDKIHYNSLLVSTLIKGCVHHLVARKEYWMLDALETFFIKFPQRIKGLILSRYPKRLDPFFKNNIKSSSIKTLNLKESFVSVDVLTTSLQQWCIYLKKLILDKVQWNINPILFLFTSTSKLEILSVKQTNINDQALSNFLSSNIKTLKVLKITDCKNLSPTSTNLLLRYDQLQMLHVSCSSISNEFLSQYLSKNSSLESLHLKGDKGDCDLISESVFDLITSCSRLNSLKLPDCSQISLQKLLLFPTTLLKLSINHSPIDNQTFTQLLEKHSNLVSCSTERCPNVTSHSLSHLSDNFTSLKKLRLEFYEHLDMNVLWALPDRLQSLSLKILNQEKNSKSTDKESLVSMVPQMQAFKTTYFRYLDLHIPALDDETFNHIAQNSPFLEVLKIVGSSCLSHPVISSNNLNVLILKDCISLESDAISKISLDCPNIFKLKVVNCKLLSNISIHNERLNYFGWKNGKLEENQFYDMLKKCDQLQTLKLEGCDNGTFNKFSRDFFSNLLELSIENSPNLSSDFLKPTLNNCTNLLHLTMRKIEIKELFGLPNLSILDLAQNTITENQILSALSSNSQLQKMNLQGCSGLSPTFLNHLTTLHPSTLISL</sequence>
<proteinExistence type="predicted"/>
<dbReference type="GO" id="GO:0048312">
    <property type="term" value="P:intracellular distribution of mitochondria"/>
    <property type="evidence" value="ECO:0007669"/>
    <property type="project" value="TreeGrafter"/>
</dbReference>
<dbReference type="Pfam" id="PF13236">
    <property type="entry name" value="CLU"/>
    <property type="match status" value="1"/>
</dbReference>
<accession>A0A6B2KW71</accession>
<dbReference type="InterPro" id="IPR032675">
    <property type="entry name" value="LRR_dom_sf"/>
</dbReference>
<feature type="domain" description="Clu" evidence="1">
    <location>
        <begin position="1"/>
        <end position="213"/>
    </location>
</feature>
<organism evidence="2">
    <name type="scientific">Arcella intermedia</name>
    <dbReference type="NCBI Taxonomy" id="1963864"/>
    <lineage>
        <taxon>Eukaryota</taxon>
        <taxon>Amoebozoa</taxon>
        <taxon>Tubulinea</taxon>
        <taxon>Elardia</taxon>
        <taxon>Arcellinida</taxon>
        <taxon>Sphaerothecina</taxon>
        <taxon>Arcellidae</taxon>
        <taxon>Arcella</taxon>
    </lineage>
</organism>
<dbReference type="GO" id="GO:0003729">
    <property type="term" value="F:mRNA binding"/>
    <property type="evidence" value="ECO:0007669"/>
    <property type="project" value="TreeGrafter"/>
</dbReference>
<dbReference type="CDD" id="cd15466">
    <property type="entry name" value="CLU-central"/>
    <property type="match status" value="1"/>
</dbReference>
<reference evidence="2" key="1">
    <citation type="journal article" date="2020" name="J. Eukaryot. Microbiol.">
        <title>De novo Sequencing, Assembly and Annotation of the Transcriptome for the Free-Living Testate Amoeba Arcella intermedia.</title>
        <authorList>
            <person name="Ribeiro G.M."/>
            <person name="Porfirio-Sousa A.L."/>
            <person name="Maurer-Alcala X.X."/>
            <person name="Katz L.A."/>
            <person name="Lahr D.J.G."/>
        </authorList>
    </citation>
    <scope>NUCLEOTIDE SEQUENCE</scope>
</reference>
<dbReference type="SUPFAM" id="SSF52047">
    <property type="entry name" value="RNI-like"/>
    <property type="match status" value="2"/>
</dbReference>
<dbReference type="Pfam" id="PF12807">
    <property type="entry name" value="eIF3_p135"/>
    <property type="match status" value="1"/>
</dbReference>
<name>A0A6B2KW71_9EUKA</name>
<evidence type="ECO:0000313" key="2">
    <source>
        <dbReference type="EMBL" id="NDV29063.1"/>
    </source>
</evidence>